<accession>A0A3D9RQG9</accession>
<dbReference type="Pfam" id="PF10825">
    <property type="entry name" value="DUF2752"/>
    <property type="match status" value="1"/>
</dbReference>
<reference evidence="2 3" key="1">
    <citation type="submission" date="2018-08" db="EMBL/GenBank/DDBJ databases">
        <title>Genomic Encyclopedia of Type Strains, Phase III (KMG-III): the genomes of soil and plant-associated and newly described type strains.</title>
        <authorList>
            <person name="Whitman W."/>
        </authorList>
    </citation>
    <scope>NUCLEOTIDE SEQUENCE [LARGE SCALE GENOMIC DNA]</scope>
    <source>
        <strain evidence="2 3">325-5</strain>
    </source>
</reference>
<keyword evidence="1" id="KW-0472">Membrane</keyword>
<feature type="transmembrane region" description="Helical" evidence="1">
    <location>
        <begin position="68"/>
        <end position="90"/>
    </location>
</feature>
<protein>
    <submittedName>
        <fullName evidence="2">Uncharacterized protein DUF2752</fullName>
    </submittedName>
</protein>
<organism evidence="2 3">
    <name type="scientific">Lutibacter oceani</name>
    <dbReference type="NCBI Taxonomy" id="1853311"/>
    <lineage>
        <taxon>Bacteria</taxon>
        <taxon>Pseudomonadati</taxon>
        <taxon>Bacteroidota</taxon>
        <taxon>Flavobacteriia</taxon>
        <taxon>Flavobacteriales</taxon>
        <taxon>Flavobacteriaceae</taxon>
        <taxon>Lutibacter</taxon>
    </lineage>
</organism>
<evidence type="ECO:0000313" key="3">
    <source>
        <dbReference type="Proteomes" id="UP000256429"/>
    </source>
</evidence>
<feature type="transmembrane region" description="Helical" evidence="1">
    <location>
        <begin position="5"/>
        <end position="22"/>
    </location>
</feature>
<sequence length="131" mass="15333">MKLKYIVMLLLFMVIALLYFFINPSEVNFLPKCPLYVSTGIYCPGCGSQRATHNLLNFNFLGILQQNVLYAFGLVLITYHLIVISLNTFLNKNFKNYLFYKKVPLFILAIIILFWILRNIPYYPFNLLAPH</sequence>
<dbReference type="RefSeq" id="WP_115879851.1">
    <property type="nucleotide sequence ID" value="NZ_QTTQ01000010.1"/>
</dbReference>
<feature type="transmembrane region" description="Helical" evidence="1">
    <location>
        <begin position="97"/>
        <end position="117"/>
    </location>
</feature>
<comment type="caution">
    <text evidence="2">The sequence shown here is derived from an EMBL/GenBank/DDBJ whole genome shotgun (WGS) entry which is preliminary data.</text>
</comment>
<gene>
    <name evidence="2" type="ORF">BX611_1580</name>
</gene>
<keyword evidence="3" id="KW-1185">Reference proteome</keyword>
<dbReference type="Proteomes" id="UP000256429">
    <property type="component" value="Unassembled WGS sequence"/>
</dbReference>
<proteinExistence type="predicted"/>
<dbReference type="OrthoDB" id="9815897at2"/>
<name>A0A3D9RQG9_9FLAO</name>
<keyword evidence="1" id="KW-1133">Transmembrane helix</keyword>
<dbReference type="InterPro" id="IPR021215">
    <property type="entry name" value="DUF2752"/>
</dbReference>
<evidence type="ECO:0000256" key="1">
    <source>
        <dbReference type="SAM" id="Phobius"/>
    </source>
</evidence>
<keyword evidence="1" id="KW-0812">Transmembrane</keyword>
<dbReference type="EMBL" id="QTTQ01000010">
    <property type="protein sequence ID" value="REE82037.1"/>
    <property type="molecule type" value="Genomic_DNA"/>
</dbReference>
<dbReference type="AlphaFoldDB" id="A0A3D9RQG9"/>
<evidence type="ECO:0000313" key="2">
    <source>
        <dbReference type="EMBL" id="REE82037.1"/>
    </source>
</evidence>